<proteinExistence type="predicted"/>
<feature type="non-terminal residue" evidence="1">
    <location>
        <position position="1"/>
    </location>
</feature>
<accession>A0A0B7A8B9</accession>
<reference evidence="1" key="1">
    <citation type="submission" date="2014-12" db="EMBL/GenBank/DDBJ databases">
        <title>Insight into the proteome of Arion vulgaris.</title>
        <authorList>
            <person name="Aradska J."/>
            <person name="Bulat T."/>
            <person name="Smidak R."/>
            <person name="Sarate P."/>
            <person name="Gangsoo J."/>
            <person name="Sialana F."/>
            <person name="Bilban M."/>
            <person name="Lubec G."/>
        </authorList>
    </citation>
    <scope>NUCLEOTIDE SEQUENCE</scope>
    <source>
        <tissue evidence="1">Skin</tissue>
    </source>
</reference>
<gene>
    <name evidence="1" type="primary">ORF102561</name>
</gene>
<name>A0A0B7A8B9_9EUPU</name>
<sequence length="74" mass="8689">TLCKGYATTRLESTDIVEKIFSERSTDILNKTLLNDNRHYNNKRIFSLSTRMLDKTFHTQSYKMKHFIQSIGTS</sequence>
<evidence type="ECO:0000313" key="1">
    <source>
        <dbReference type="EMBL" id="CEK77003.1"/>
    </source>
</evidence>
<dbReference type="EMBL" id="HACG01030138">
    <property type="protein sequence ID" value="CEK77003.1"/>
    <property type="molecule type" value="Transcribed_RNA"/>
</dbReference>
<protein>
    <submittedName>
        <fullName evidence="1">Uncharacterized protein</fullName>
    </submittedName>
</protein>
<dbReference type="AlphaFoldDB" id="A0A0B7A8B9"/>
<organism evidence="1">
    <name type="scientific">Arion vulgaris</name>
    <dbReference type="NCBI Taxonomy" id="1028688"/>
    <lineage>
        <taxon>Eukaryota</taxon>
        <taxon>Metazoa</taxon>
        <taxon>Spiralia</taxon>
        <taxon>Lophotrochozoa</taxon>
        <taxon>Mollusca</taxon>
        <taxon>Gastropoda</taxon>
        <taxon>Heterobranchia</taxon>
        <taxon>Euthyneura</taxon>
        <taxon>Panpulmonata</taxon>
        <taxon>Eupulmonata</taxon>
        <taxon>Stylommatophora</taxon>
        <taxon>Helicina</taxon>
        <taxon>Arionoidea</taxon>
        <taxon>Arionidae</taxon>
        <taxon>Arion</taxon>
    </lineage>
</organism>